<feature type="compositionally biased region" description="Polar residues" evidence="1">
    <location>
        <begin position="547"/>
        <end position="570"/>
    </location>
</feature>
<feature type="region of interest" description="Disordered" evidence="1">
    <location>
        <begin position="411"/>
        <end position="478"/>
    </location>
</feature>
<dbReference type="RefSeq" id="XP_022657950.1">
    <property type="nucleotide sequence ID" value="XM_022802215.1"/>
</dbReference>
<feature type="compositionally biased region" description="Low complexity" evidence="1">
    <location>
        <begin position="443"/>
        <end position="455"/>
    </location>
</feature>
<proteinExistence type="predicted"/>
<dbReference type="RefSeq" id="XP_022657951.1">
    <property type="nucleotide sequence ID" value="XM_022802216.1"/>
</dbReference>
<feature type="compositionally biased region" description="Polar residues" evidence="1">
    <location>
        <begin position="168"/>
        <end position="180"/>
    </location>
</feature>
<dbReference type="Proteomes" id="UP000594260">
    <property type="component" value="Unplaced"/>
</dbReference>
<feature type="compositionally biased region" description="Low complexity" evidence="1">
    <location>
        <begin position="341"/>
        <end position="368"/>
    </location>
</feature>
<dbReference type="OMA" id="QDISEYC"/>
<dbReference type="OrthoDB" id="6107953at2759"/>
<dbReference type="KEGG" id="vde:111248987"/>
<dbReference type="RefSeq" id="XP_022657948.1">
    <property type="nucleotide sequence ID" value="XM_022802213.1"/>
</dbReference>
<feature type="compositionally biased region" description="Polar residues" evidence="1">
    <location>
        <begin position="380"/>
        <end position="397"/>
    </location>
</feature>
<feature type="compositionally biased region" description="Polar residues" evidence="1">
    <location>
        <begin position="65"/>
        <end position="78"/>
    </location>
</feature>
<feature type="compositionally biased region" description="Low complexity" evidence="1">
    <location>
        <begin position="469"/>
        <end position="478"/>
    </location>
</feature>
<feature type="compositionally biased region" description="Pro residues" evidence="1">
    <location>
        <begin position="1"/>
        <end position="18"/>
    </location>
</feature>
<feature type="compositionally biased region" description="Low complexity" evidence="1">
    <location>
        <begin position="225"/>
        <end position="259"/>
    </location>
</feature>
<dbReference type="EnsemblMetazoa" id="XM_022802214">
    <property type="protein sequence ID" value="XP_022657949"/>
    <property type="gene ID" value="LOC111248987"/>
</dbReference>
<dbReference type="EnsemblMetazoa" id="XM_022802213">
    <property type="protein sequence ID" value="XP_022657948"/>
    <property type="gene ID" value="LOC111248987"/>
</dbReference>
<feature type="compositionally biased region" description="Low complexity" evidence="1">
    <location>
        <begin position="297"/>
        <end position="309"/>
    </location>
</feature>
<feature type="compositionally biased region" description="Low complexity" evidence="1">
    <location>
        <begin position="269"/>
        <end position="285"/>
    </location>
</feature>
<feature type="compositionally biased region" description="Pro residues" evidence="1">
    <location>
        <begin position="286"/>
        <end position="296"/>
    </location>
</feature>
<feature type="compositionally biased region" description="Low complexity" evidence="1">
    <location>
        <begin position="41"/>
        <end position="62"/>
    </location>
</feature>
<evidence type="ECO:0000313" key="3">
    <source>
        <dbReference type="Proteomes" id="UP000594260"/>
    </source>
</evidence>
<organism evidence="2 3">
    <name type="scientific">Varroa destructor</name>
    <name type="common">Honeybee mite</name>
    <dbReference type="NCBI Taxonomy" id="109461"/>
    <lineage>
        <taxon>Eukaryota</taxon>
        <taxon>Metazoa</taxon>
        <taxon>Ecdysozoa</taxon>
        <taxon>Arthropoda</taxon>
        <taxon>Chelicerata</taxon>
        <taxon>Arachnida</taxon>
        <taxon>Acari</taxon>
        <taxon>Parasitiformes</taxon>
        <taxon>Mesostigmata</taxon>
        <taxon>Gamasina</taxon>
        <taxon>Dermanyssoidea</taxon>
        <taxon>Varroidae</taxon>
        <taxon>Varroa</taxon>
    </lineage>
</organism>
<feature type="compositionally biased region" description="Pro residues" evidence="1">
    <location>
        <begin position="369"/>
        <end position="379"/>
    </location>
</feature>
<protein>
    <submittedName>
        <fullName evidence="2">Uncharacterized protein</fullName>
    </submittedName>
</protein>
<dbReference type="RefSeq" id="XP_022657949.1">
    <property type="nucleotide sequence ID" value="XM_022802214.1"/>
</dbReference>
<feature type="compositionally biased region" description="Polar residues" evidence="1">
    <location>
        <begin position="518"/>
        <end position="527"/>
    </location>
</feature>
<dbReference type="EnsemblMetazoa" id="XM_022802216">
    <property type="protein sequence ID" value="XP_022657951"/>
    <property type="gene ID" value="LOC111248987"/>
</dbReference>
<reference evidence="2" key="1">
    <citation type="submission" date="2021-01" db="UniProtKB">
        <authorList>
            <consortium name="EnsemblMetazoa"/>
        </authorList>
    </citation>
    <scope>IDENTIFICATION</scope>
</reference>
<feature type="compositionally biased region" description="Pro residues" evidence="1">
    <location>
        <begin position="322"/>
        <end position="331"/>
    </location>
</feature>
<sequence>MSNDSPAPPPPPPPPPGWKPNWREERGKDEVSTINTNVERSAPIKIPGIGPAAVAANASAPQSPKPTSGSGPDGSFTQYDRLPEKLQSTLSKDKKPFTYTPAGIDLSEIKSPNFQKKVNRAKQQGEFSPVCGPGSPGLNEYGQQPPLWPEDIQDISEYCNNPAELDESMTNPRYTGSKIPSRSFKVLQAITATSDDDYASSPEPTHNKPLASSPRSAPPPPPTPASHAPTIPAVLPVSSSSPYVSTPPLFSPSSSTSYPPSMPPPPSAPASFSLYGAPSSGSFSSIPPPVPPPPSAYLPSSSPTFASSSQLYSQPTPNYKKVPPPVPPKPPRGVFRDGGVASSLPSTPLASSMALPPPFSFSSRAPQAPSAPPVHPTKPLPSNSFSNEYPTQKQPFSEQFYQSTVNPVFKTYTPPPSVRQTVRCGPGFKETATHKTGSGFEETTTYSSYSSPSYSDGTRTLPLRREIKSSTSKSSFKSRPYYESPYQTLLETPQFQDPFKFGGLTPSYTNSYANQLSVNQERSSPSLGNEPVFAPLQSPPPPFQPGINRQSATTSSYEQTIRQTTTNQSERPLSMTSRFFDEINQMFDQTSANISREMYGTDF</sequence>
<feature type="region of interest" description="Disordered" evidence="1">
    <location>
        <begin position="1"/>
        <end position="99"/>
    </location>
</feature>
<dbReference type="InParanoid" id="A0A7M7JVV7"/>
<evidence type="ECO:0000256" key="1">
    <source>
        <dbReference type="SAM" id="MobiDB-lite"/>
    </source>
</evidence>
<feature type="region of interest" description="Disordered" evidence="1">
    <location>
        <begin position="118"/>
        <end position="397"/>
    </location>
</feature>
<accession>A0A7M7JVV7</accession>
<dbReference type="EnsemblMetazoa" id="XM_022802215">
    <property type="protein sequence ID" value="XP_022657950"/>
    <property type="gene ID" value="LOC111248987"/>
</dbReference>
<dbReference type="AlphaFoldDB" id="A0A7M7JVV7"/>
<keyword evidence="3" id="KW-1185">Reference proteome</keyword>
<dbReference type="GeneID" id="111248987"/>
<name>A0A7M7JVV7_VARDE</name>
<evidence type="ECO:0000313" key="2">
    <source>
        <dbReference type="EnsemblMetazoa" id="XP_022657948"/>
    </source>
</evidence>
<feature type="compositionally biased region" description="Basic and acidic residues" evidence="1">
    <location>
        <begin position="21"/>
        <end position="31"/>
    </location>
</feature>
<feature type="region of interest" description="Disordered" evidence="1">
    <location>
        <begin position="518"/>
        <end position="570"/>
    </location>
</feature>